<dbReference type="EC" id="5.1.3.32" evidence="1"/>
<organism evidence="1 2">
    <name type="scientific">Streptomyces pseudovenezuelae</name>
    <dbReference type="NCBI Taxonomy" id="67350"/>
    <lineage>
        <taxon>Bacteria</taxon>
        <taxon>Bacillati</taxon>
        <taxon>Actinomycetota</taxon>
        <taxon>Actinomycetes</taxon>
        <taxon>Kitasatosporales</taxon>
        <taxon>Streptomycetaceae</taxon>
        <taxon>Streptomyces</taxon>
        <taxon>Streptomyces aurantiacus group</taxon>
    </lineage>
</organism>
<dbReference type="Pfam" id="PF05336">
    <property type="entry name" value="rhaM"/>
    <property type="match status" value="1"/>
</dbReference>
<reference evidence="1 2" key="1">
    <citation type="submission" date="2023-04" db="EMBL/GenBank/DDBJ databases">
        <title>Forest soil microbial communities from Buena Vista Peninsula, Colon Province, Panama.</title>
        <authorList>
            <person name="Bouskill N."/>
        </authorList>
    </citation>
    <scope>NUCLEOTIDE SEQUENCE [LARGE SCALE GENOMIC DNA]</scope>
    <source>
        <strain evidence="1 2">GGS1</strain>
    </source>
</reference>
<dbReference type="InterPro" id="IPR011008">
    <property type="entry name" value="Dimeric_a/b-barrel"/>
</dbReference>
<keyword evidence="2" id="KW-1185">Reference proteome</keyword>
<proteinExistence type="predicted"/>
<comment type="caution">
    <text evidence="1">The sequence shown here is derived from an EMBL/GenBank/DDBJ whole genome shotgun (WGS) entry which is preliminary data.</text>
</comment>
<name>A0ABT6LWN4_9ACTN</name>
<keyword evidence="1" id="KW-0413">Isomerase</keyword>
<evidence type="ECO:0000313" key="2">
    <source>
        <dbReference type="Proteomes" id="UP001160499"/>
    </source>
</evidence>
<dbReference type="Gene3D" id="3.30.70.100">
    <property type="match status" value="1"/>
</dbReference>
<dbReference type="InterPro" id="IPR008000">
    <property type="entry name" value="Rham/fucose_mutarotase"/>
</dbReference>
<accession>A0ABT6LWN4</accession>
<dbReference type="SUPFAM" id="SSF54909">
    <property type="entry name" value="Dimeric alpha+beta barrel"/>
    <property type="match status" value="1"/>
</dbReference>
<dbReference type="Proteomes" id="UP001160499">
    <property type="component" value="Unassembled WGS sequence"/>
</dbReference>
<dbReference type="GO" id="GO:0062192">
    <property type="term" value="F:L-rhamnose mutarotase activity"/>
    <property type="evidence" value="ECO:0007669"/>
    <property type="project" value="UniProtKB-EC"/>
</dbReference>
<protein>
    <submittedName>
        <fullName evidence="1">L-rhamnose mutarotase</fullName>
        <ecNumber evidence="1">5.1.3.32</ecNumber>
    </submittedName>
</protein>
<dbReference type="EMBL" id="JARXVH010000018">
    <property type="protein sequence ID" value="MDH6220711.1"/>
    <property type="molecule type" value="Genomic_DNA"/>
</dbReference>
<dbReference type="RefSeq" id="WP_280881475.1">
    <property type="nucleotide sequence ID" value="NZ_JARXVH010000018.1"/>
</dbReference>
<evidence type="ECO:0000313" key="1">
    <source>
        <dbReference type="EMBL" id="MDH6220711.1"/>
    </source>
</evidence>
<gene>
    <name evidence="1" type="ORF">M2283_008053</name>
</gene>
<sequence>MRVALHTKVRADRVDEYEAAHREVPKELTAAIRDAGATSWTIWRSGTHLFHLLECEDYARLLAALKELPVNVAWQARMVQLLEVVHDYSDEGTDASLPVVWELP</sequence>